<accession>A0A9D2BGD2</accession>
<name>A0A9D2BGD2_9BACT</name>
<keyword evidence="1" id="KW-0378">Hydrolase</keyword>
<dbReference type="Proteomes" id="UP000886740">
    <property type="component" value="Unassembled WGS sequence"/>
</dbReference>
<dbReference type="AlphaFoldDB" id="A0A9D2BGD2"/>
<dbReference type="PANTHER" id="PTHR31377">
    <property type="entry name" value="AGMATINE DEIMINASE-RELATED"/>
    <property type="match status" value="1"/>
</dbReference>
<dbReference type="GO" id="GO:0004668">
    <property type="term" value="F:protein-arginine deiminase activity"/>
    <property type="evidence" value="ECO:0007669"/>
    <property type="project" value="InterPro"/>
</dbReference>
<dbReference type="PANTHER" id="PTHR31377:SF0">
    <property type="entry name" value="AGMATINE DEIMINASE-RELATED"/>
    <property type="match status" value="1"/>
</dbReference>
<gene>
    <name evidence="2" type="ORF">H9977_04400</name>
</gene>
<reference evidence="2" key="1">
    <citation type="journal article" date="2021" name="PeerJ">
        <title>Extensive microbial diversity within the chicken gut microbiome revealed by metagenomics and culture.</title>
        <authorList>
            <person name="Gilroy R."/>
            <person name="Ravi A."/>
            <person name="Getino M."/>
            <person name="Pursley I."/>
            <person name="Horton D.L."/>
            <person name="Alikhan N.F."/>
            <person name="Baker D."/>
            <person name="Gharbi K."/>
            <person name="Hall N."/>
            <person name="Watson M."/>
            <person name="Adriaenssens E.M."/>
            <person name="Foster-Nyarko E."/>
            <person name="Jarju S."/>
            <person name="Secka A."/>
            <person name="Antonio M."/>
            <person name="Oren A."/>
            <person name="Chaudhuri R.R."/>
            <person name="La Ragione R."/>
            <person name="Hildebrand F."/>
            <person name="Pallen M.J."/>
        </authorList>
    </citation>
    <scope>NUCLEOTIDE SEQUENCE</scope>
    <source>
        <strain evidence="2">ChiGjej6B6-14162</strain>
    </source>
</reference>
<dbReference type="InterPro" id="IPR007466">
    <property type="entry name" value="Peptidyl-Arg-deiminase_porph"/>
</dbReference>
<comment type="caution">
    <text evidence="2">The sequence shown here is derived from an EMBL/GenBank/DDBJ whole genome shotgun (WGS) entry which is preliminary data.</text>
</comment>
<dbReference type="GO" id="GO:0009446">
    <property type="term" value="P:putrescine biosynthetic process"/>
    <property type="evidence" value="ECO:0007669"/>
    <property type="project" value="InterPro"/>
</dbReference>
<evidence type="ECO:0000313" key="3">
    <source>
        <dbReference type="Proteomes" id="UP000886740"/>
    </source>
</evidence>
<organism evidence="2 3">
    <name type="scientific">Candidatus Parabacteroides intestinipullorum</name>
    <dbReference type="NCBI Taxonomy" id="2838723"/>
    <lineage>
        <taxon>Bacteria</taxon>
        <taxon>Pseudomonadati</taxon>
        <taxon>Bacteroidota</taxon>
        <taxon>Bacteroidia</taxon>
        <taxon>Bacteroidales</taxon>
        <taxon>Tannerellaceae</taxon>
        <taxon>Parabacteroides</taxon>
    </lineage>
</organism>
<dbReference type="EMBL" id="DXEL01000034">
    <property type="protein sequence ID" value="HIX74264.1"/>
    <property type="molecule type" value="Genomic_DNA"/>
</dbReference>
<sequence>MENCVKLPAEWTAQDVVQLTWPHEGTDWAPVLAEVVACYAAIAKAIMRYDNLVVVCQDVSKARWQLGEVDFSRVKFIPLPTNDTWARDHAPISVFRDGKPALYDFVFNGWGLKFPADKDNLITSRLYETGYFAEDVEYINKAPFVLEGGSIDTDGEGTILTTEACLLSPNRNGFLTKEGIEAYLKETFGVKRVLWLKNGYLAGDDTDSHIDTLARFCSPDTIAYVKCEDPSDEHYESLKAMEEELMEFRQENGEPYRLIALPMADPVYNGKERLPATYANFLIVNNAVLVPAYLTPKDKQVREILKEAFPDRDIVSLNCLPLIKQHGSLHCITMQYPEGFMRKA</sequence>
<dbReference type="Pfam" id="PF04371">
    <property type="entry name" value="PAD_porph"/>
    <property type="match status" value="1"/>
</dbReference>
<dbReference type="GO" id="GO:0047632">
    <property type="term" value="F:agmatine deiminase activity"/>
    <property type="evidence" value="ECO:0007669"/>
    <property type="project" value="TreeGrafter"/>
</dbReference>
<dbReference type="SUPFAM" id="SSF55909">
    <property type="entry name" value="Pentein"/>
    <property type="match status" value="1"/>
</dbReference>
<reference evidence="2" key="2">
    <citation type="submission" date="2021-04" db="EMBL/GenBank/DDBJ databases">
        <authorList>
            <person name="Gilroy R."/>
        </authorList>
    </citation>
    <scope>NUCLEOTIDE SEQUENCE</scope>
    <source>
        <strain evidence="2">ChiGjej6B6-14162</strain>
    </source>
</reference>
<evidence type="ECO:0000256" key="1">
    <source>
        <dbReference type="ARBA" id="ARBA00022801"/>
    </source>
</evidence>
<protein>
    <submittedName>
        <fullName evidence="2">Agmatine deiminase family protein</fullName>
    </submittedName>
</protein>
<proteinExistence type="predicted"/>
<dbReference type="Gene3D" id="3.75.10.10">
    <property type="entry name" value="L-arginine/glycine Amidinotransferase, Chain A"/>
    <property type="match status" value="1"/>
</dbReference>
<evidence type="ECO:0000313" key="2">
    <source>
        <dbReference type="EMBL" id="HIX74264.1"/>
    </source>
</evidence>